<organism evidence="2 3">
    <name type="scientific">Actinocrispum wychmicini</name>
    <dbReference type="NCBI Taxonomy" id="1213861"/>
    <lineage>
        <taxon>Bacteria</taxon>
        <taxon>Bacillati</taxon>
        <taxon>Actinomycetota</taxon>
        <taxon>Actinomycetes</taxon>
        <taxon>Pseudonocardiales</taxon>
        <taxon>Pseudonocardiaceae</taxon>
        <taxon>Actinocrispum</taxon>
    </lineage>
</organism>
<dbReference type="OrthoDB" id="3675293at2"/>
<gene>
    <name evidence="2" type="ORF">EV192_103733</name>
</gene>
<proteinExistence type="predicted"/>
<dbReference type="SUPFAM" id="SSF53448">
    <property type="entry name" value="Nucleotide-diphospho-sugar transferases"/>
    <property type="match status" value="2"/>
</dbReference>
<dbReference type="EMBL" id="SLWS01000003">
    <property type="protein sequence ID" value="TCO61149.1"/>
    <property type="molecule type" value="Genomic_DNA"/>
</dbReference>
<name>A0A4R2JVP0_9PSEU</name>
<dbReference type="Proteomes" id="UP000295680">
    <property type="component" value="Unassembled WGS sequence"/>
</dbReference>
<evidence type="ECO:0000313" key="2">
    <source>
        <dbReference type="EMBL" id="TCO61149.1"/>
    </source>
</evidence>
<comment type="caution">
    <text evidence="2">The sequence shown here is derived from an EMBL/GenBank/DDBJ whole genome shotgun (WGS) entry which is preliminary data.</text>
</comment>
<accession>A0A4R2JVP0</accession>
<dbReference type="AlphaFoldDB" id="A0A4R2JVP0"/>
<dbReference type="InterPro" id="IPR029044">
    <property type="entry name" value="Nucleotide-diphossugar_trans"/>
</dbReference>
<feature type="compositionally biased region" description="Polar residues" evidence="1">
    <location>
        <begin position="426"/>
        <end position="437"/>
    </location>
</feature>
<keyword evidence="3" id="KW-1185">Reference proteome</keyword>
<feature type="region of interest" description="Disordered" evidence="1">
    <location>
        <begin position="423"/>
        <end position="445"/>
    </location>
</feature>
<sequence length="445" mass="48009">MTATPDIAVIVLCRGDESARLADTVNSIASQNVAPGEHVVVQPDGGAPPGWTVVHGNGTHPADALDTAFSATRAPWAIVTRAGQVLPPQYVAITANLIRTAPDVVGLLHHADSASDYWLLRTANDVDLSTAVWRRIAVEVAGGWPHRCAELLHYALALDVTAAGWQAVQHNARLSTGPGDLDPRHDLWHARSLGIVSLLAGRHSTSARWEHFLLNAELPAKTALYVVDNSGSREFTAHVYAACERIAVARGLNHVDVGVTGQPYQMTPGQSYLDRGRNVHVAGLYSSVFPRVREDLVLTLEDDIAPPLSAVRLLGDEFADPRSRPLGAISAIWDRVASDYICGGRDDGGWGSPIRWDEVPREPMDVGCVGGACTMWANAVLSRQPVTVHWETELGWDGVLCTAMRQHGYRVRVHGGVRCVHHTGGNARTTRQASEPTPTDHAHES</sequence>
<evidence type="ECO:0000313" key="3">
    <source>
        <dbReference type="Proteomes" id="UP000295680"/>
    </source>
</evidence>
<dbReference type="RefSeq" id="WP_132116645.1">
    <property type="nucleotide sequence ID" value="NZ_SLWS01000003.1"/>
</dbReference>
<reference evidence="2 3" key="1">
    <citation type="submission" date="2019-03" db="EMBL/GenBank/DDBJ databases">
        <title>Genomic Encyclopedia of Type Strains, Phase IV (KMG-IV): sequencing the most valuable type-strain genomes for metagenomic binning, comparative biology and taxonomic classification.</title>
        <authorList>
            <person name="Goeker M."/>
        </authorList>
    </citation>
    <scope>NUCLEOTIDE SEQUENCE [LARGE SCALE GENOMIC DNA]</scope>
    <source>
        <strain evidence="2 3">DSM 45934</strain>
    </source>
</reference>
<evidence type="ECO:0000256" key="1">
    <source>
        <dbReference type="SAM" id="MobiDB-lite"/>
    </source>
</evidence>
<protein>
    <recommendedName>
        <fullName evidence="4">Glycosyl transferase family 2</fullName>
    </recommendedName>
</protein>
<evidence type="ECO:0008006" key="4">
    <source>
        <dbReference type="Google" id="ProtNLM"/>
    </source>
</evidence>